<dbReference type="STRING" id="35752.SAMN05421541_110384"/>
<evidence type="ECO:0000313" key="3">
    <source>
        <dbReference type="Proteomes" id="UP000199645"/>
    </source>
</evidence>
<dbReference type="OrthoDB" id="3297549at2"/>
<evidence type="ECO:0000313" key="2">
    <source>
        <dbReference type="EMBL" id="SFF44793.1"/>
    </source>
</evidence>
<name>A0A1I2IT45_9ACTN</name>
<keyword evidence="1" id="KW-0812">Transmembrane</keyword>
<dbReference type="AlphaFoldDB" id="A0A1I2IT45"/>
<keyword evidence="1" id="KW-0472">Membrane</keyword>
<dbReference type="RefSeq" id="WP_093618814.1">
    <property type="nucleotide sequence ID" value="NZ_BOMT01000055.1"/>
</dbReference>
<dbReference type="EMBL" id="FONV01000010">
    <property type="protein sequence ID" value="SFF44793.1"/>
    <property type="molecule type" value="Genomic_DNA"/>
</dbReference>
<evidence type="ECO:0000256" key="1">
    <source>
        <dbReference type="SAM" id="Phobius"/>
    </source>
</evidence>
<keyword evidence="1" id="KW-1133">Transmembrane helix</keyword>
<keyword evidence="3" id="KW-1185">Reference proteome</keyword>
<sequence>MPDPIEQLFAGLRAETLPTVRPPGTEPLRRAVRRRRAVTSAAAAVTVLTLAALIAVIRPDSGRPVATPPTYSGAVLTERITSLLKLDDPQRAGLSQILLDTGSGMPESRRPVLGGTYEIRMVCFGSGTLEVMLGTAVRPILCPADGASWTAATVVPEPGGPLTVRPIPRDGGPGPAGFGYVADLTQADKTRWQEAATEALGPTRDEAVASGSFFASDGGEGYDHRTVGAGRYRVRAICLGFGTARIFAGLGNGEQSPEKQTTVQCSPDTPRTASLIISASTEGVGYYVEPSSDADHRAAVATVLERL</sequence>
<feature type="transmembrane region" description="Helical" evidence="1">
    <location>
        <begin position="37"/>
        <end position="57"/>
    </location>
</feature>
<gene>
    <name evidence="2" type="ORF">SAMN05421541_110384</name>
</gene>
<reference evidence="2 3" key="1">
    <citation type="submission" date="2016-10" db="EMBL/GenBank/DDBJ databases">
        <authorList>
            <person name="de Groot N.N."/>
        </authorList>
    </citation>
    <scope>NUCLEOTIDE SEQUENCE [LARGE SCALE GENOMIC DNA]</scope>
    <source>
        <strain evidence="2 3">DSM 43019</strain>
    </source>
</reference>
<accession>A0A1I2IT45</accession>
<dbReference type="Proteomes" id="UP000199645">
    <property type="component" value="Unassembled WGS sequence"/>
</dbReference>
<protein>
    <submittedName>
        <fullName evidence="2">Uncharacterized protein</fullName>
    </submittedName>
</protein>
<proteinExistence type="predicted"/>
<organism evidence="2 3">
    <name type="scientific">Actinoplanes philippinensis</name>
    <dbReference type="NCBI Taxonomy" id="35752"/>
    <lineage>
        <taxon>Bacteria</taxon>
        <taxon>Bacillati</taxon>
        <taxon>Actinomycetota</taxon>
        <taxon>Actinomycetes</taxon>
        <taxon>Micromonosporales</taxon>
        <taxon>Micromonosporaceae</taxon>
        <taxon>Actinoplanes</taxon>
    </lineage>
</organism>